<evidence type="ECO:0000313" key="3">
    <source>
        <dbReference type="Proteomes" id="UP000094801"/>
    </source>
</evidence>
<keyword evidence="1" id="KW-0812">Transmembrane</keyword>
<protein>
    <submittedName>
        <fullName evidence="2">Uncharacterized protein</fullName>
    </submittedName>
</protein>
<dbReference type="Proteomes" id="UP000094801">
    <property type="component" value="Unassembled WGS sequence"/>
</dbReference>
<keyword evidence="1" id="KW-0472">Membrane</keyword>
<sequence length="400" mass="46144">MIKNTPLIYRQSIRLYTVQKKQIKDTTLTDNLEIKPIKKIKYKTNEDDLIPDKSFDFIKSVKKNLNGNGNGNGIIDKPIGYEYFTKLYELELPHLINYLKRQEDKIKLNSNGGVNLNFDVFKKEMNSNKVNSLINTLKRNNNYLDYLIYDLFKIEKNKIKYKCNLQNYNDSNFKKFDFKEGELRGGDGDLPVLKKVDYKIGLFNDDSTFNDTSRTFGDILEIKSALDKESVATPVTPVSAADDTRTFGEELSRLKKPGHFKKESNSFKSLLKSLNKIKKNDIENNEIISKMSNFTPITTINHNDLNSDIDNLETYLNSAKLQFDSEENLKFKSKLNYEWSKQQLNKNPKTLENKNFFTRTTPATATTTANKSNKLYKYVINSLAMVGFCTLTLLGLSYII</sequence>
<evidence type="ECO:0000313" key="2">
    <source>
        <dbReference type="EMBL" id="ODV83027.1"/>
    </source>
</evidence>
<evidence type="ECO:0000256" key="1">
    <source>
        <dbReference type="SAM" id="Phobius"/>
    </source>
</evidence>
<dbReference type="EMBL" id="KV453869">
    <property type="protein sequence ID" value="ODV83027.1"/>
    <property type="molecule type" value="Genomic_DNA"/>
</dbReference>
<dbReference type="AlphaFoldDB" id="A0A1E4SUA8"/>
<feature type="transmembrane region" description="Helical" evidence="1">
    <location>
        <begin position="378"/>
        <end position="399"/>
    </location>
</feature>
<accession>A0A1E4SUA8</accession>
<keyword evidence="1" id="KW-1133">Transmembrane helix</keyword>
<reference evidence="3" key="1">
    <citation type="submission" date="2016-04" db="EMBL/GenBank/DDBJ databases">
        <title>Comparative genomics of biotechnologically important yeasts.</title>
        <authorList>
            <consortium name="DOE Joint Genome Institute"/>
            <person name="Riley R."/>
            <person name="Haridas S."/>
            <person name="Wolfe K.H."/>
            <person name="Lopes M.R."/>
            <person name="Hittinger C.T."/>
            <person name="Goker M."/>
            <person name="Salamov A."/>
            <person name="Wisecaver J."/>
            <person name="Long T.M."/>
            <person name="Aerts A.L."/>
            <person name="Barry K."/>
            <person name="Choi C."/>
            <person name="Clum A."/>
            <person name="Coughlan A.Y."/>
            <person name="Deshpande S."/>
            <person name="Douglass A.P."/>
            <person name="Hanson S.J."/>
            <person name="Klenk H.-P."/>
            <person name="Labutti K."/>
            <person name="Lapidus A."/>
            <person name="Lindquist E."/>
            <person name="Lipzen A."/>
            <person name="Meier-Kolthoff J.P."/>
            <person name="Ohm R.A."/>
            <person name="Otillar R.P."/>
            <person name="Pangilinan J."/>
            <person name="Peng Y."/>
            <person name="Rokas A."/>
            <person name="Rosa C.A."/>
            <person name="Scheuner C."/>
            <person name="Sibirny A.A."/>
            <person name="Slot J.C."/>
            <person name="Stielow J.B."/>
            <person name="Sun H."/>
            <person name="Kurtzman C.P."/>
            <person name="Blackwell M."/>
            <person name="Grigoriev I.V."/>
            <person name="Jeffries T.W."/>
        </authorList>
    </citation>
    <scope>NUCLEOTIDE SEQUENCE [LARGE SCALE GENOMIC DNA]</scope>
    <source>
        <strain evidence="3">NRRL YB-2248</strain>
    </source>
</reference>
<dbReference type="OrthoDB" id="3991258at2759"/>
<proteinExistence type="predicted"/>
<gene>
    <name evidence="2" type="ORF">CANARDRAFT_30370</name>
</gene>
<name>A0A1E4SUA8_9ASCO</name>
<organism evidence="2 3">
    <name type="scientific">[Candida] arabinofermentans NRRL YB-2248</name>
    <dbReference type="NCBI Taxonomy" id="983967"/>
    <lineage>
        <taxon>Eukaryota</taxon>
        <taxon>Fungi</taxon>
        <taxon>Dikarya</taxon>
        <taxon>Ascomycota</taxon>
        <taxon>Saccharomycotina</taxon>
        <taxon>Pichiomycetes</taxon>
        <taxon>Pichiales</taxon>
        <taxon>Pichiaceae</taxon>
        <taxon>Ogataea</taxon>
        <taxon>Ogataea/Candida clade</taxon>
    </lineage>
</organism>
<keyword evidence="3" id="KW-1185">Reference proteome</keyword>